<gene>
    <name evidence="1" type="ORF">SAMN05444412_105152</name>
</gene>
<protein>
    <submittedName>
        <fullName evidence="1">Uncharacterized protein</fullName>
    </submittedName>
</protein>
<organism evidence="1 2">
    <name type="scientific">Rhodonellum ikkaensis</name>
    <dbReference type="NCBI Taxonomy" id="336829"/>
    <lineage>
        <taxon>Bacteria</taxon>
        <taxon>Pseudomonadati</taxon>
        <taxon>Bacteroidota</taxon>
        <taxon>Cytophagia</taxon>
        <taxon>Cytophagales</taxon>
        <taxon>Cytophagaceae</taxon>
        <taxon>Rhodonellum</taxon>
    </lineage>
</organism>
<name>A0A1H3Q1T1_9BACT</name>
<reference evidence="1 2" key="1">
    <citation type="submission" date="2016-10" db="EMBL/GenBank/DDBJ databases">
        <authorList>
            <person name="Varghese N."/>
            <person name="Submissions S."/>
        </authorList>
    </citation>
    <scope>NUCLEOTIDE SEQUENCE [LARGE SCALE GENOMIC DNA]</scope>
    <source>
        <strain evidence="1 2">DSM 17997</strain>
    </source>
</reference>
<proteinExistence type="predicted"/>
<dbReference type="EMBL" id="FNQC01000005">
    <property type="protein sequence ID" value="SDZ07088.1"/>
    <property type="molecule type" value="Genomic_DNA"/>
</dbReference>
<sequence>MVLSSKTVHSFEMNVNQTLTIHLRLFVRILIQMLKKANPKTEVP</sequence>
<comment type="caution">
    <text evidence="1">The sequence shown here is derived from an EMBL/GenBank/DDBJ whole genome shotgun (WGS) entry which is preliminary data.</text>
</comment>
<keyword evidence="2" id="KW-1185">Reference proteome</keyword>
<evidence type="ECO:0000313" key="1">
    <source>
        <dbReference type="EMBL" id="SDZ07088.1"/>
    </source>
</evidence>
<accession>A0A1H3Q1T1</accession>
<evidence type="ECO:0000313" key="2">
    <source>
        <dbReference type="Proteomes" id="UP000199663"/>
    </source>
</evidence>
<dbReference type="Proteomes" id="UP000199663">
    <property type="component" value="Unassembled WGS sequence"/>
</dbReference>